<dbReference type="InterPro" id="IPR050523">
    <property type="entry name" value="AKR_Detox_Biosynth"/>
</dbReference>
<organism evidence="3 4">
    <name type="scientific">Fulvivirga sediminis</name>
    <dbReference type="NCBI Taxonomy" id="2803949"/>
    <lineage>
        <taxon>Bacteria</taxon>
        <taxon>Pseudomonadati</taxon>
        <taxon>Bacteroidota</taxon>
        <taxon>Cytophagia</taxon>
        <taxon>Cytophagales</taxon>
        <taxon>Fulvivirgaceae</taxon>
        <taxon>Fulvivirga</taxon>
    </lineage>
</organism>
<dbReference type="CDD" id="cd19081">
    <property type="entry name" value="AKR_AKR9C1"/>
    <property type="match status" value="1"/>
</dbReference>
<accession>A0A937F6J0</accession>
<feature type="domain" description="NADP-dependent oxidoreductase" evidence="2">
    <location>
        <begin position="16"/>
        <end position="314"/>
    </location>
</feature>
<dbReference type="InterPro" id="IPR023210">
    <property type="entry name" value="NADP_OxRdtase_dom"/>
</dbReference>
<evidence type="ECO:0000313" key="3">
    <source>
        <dbReference type="EMBL" id="MBL3655174.1"/>
    </source>
</evidence>
<dbReference type="RefSeq" id="WP_202242539.1">
    <property type="nucleotide sequence ID" value="NZ_JAESIY010000002.1"/>
</dbReference>
<gene>
    <name evidence="3" type="ORF">JL102_03475</name>
</gene>
<dbReference type="GO" id="GO:0005829">
    <property type="term" value="C:cytosol"/>
    <property type="evidence" value="ECO:0007669"/>
    <property type="project" value="TreeGrafter"/>
</dbReference>
<dbReference type="Proteomes" id="UP000659388">
    <property type="component" value="Unassembled WGS sequence"/>
</dbReference>
<dbReference type="PANTHER" id="PTHR43364:SF6">
    <property type="entry name" value="OXIDOREDUCTASE-RELATED"/>
    <property type="match status" value="1"/>
</dbReference>
<evidence type="ECO:0000313" key="4">
    <source>
        <dbReference type="Proteomes" id="UP000659388"/>
    </source>
</evidence>
<proteinExistence type="predicted"/>
<comment type="caution">
    <text evidence="3">The sequence shown here is derived from an EMBL/GenBank/DDBJ whole genome shotgun (WGS) entry which is preliminary data.</text>
</comment>
<keyword evidence="4" id="KW-1185">Reference proteome</keyword>
<dbReference type="Pfam" id="PF00248">
    <property type="entry name" value="Aldo_ket_red"/>
    <property type="match status" value="1"/>
</dbReference>
<dbReference type="FunFam" id="3.20.20.100:FF:000004">
    <property type="entry name" value="Oxidoreductase, aldo/keto reductase"/>
    <property type="match status" value="1"/>
</dbReference>
<dbReference type="GO" id="GO:0016491">
    <property type="term" value="F:oxidoreductase activity"/>
    <property type="evidence" value="ECO:0007669"/>
    <property type="project" value="UniProtKB-KW"/>
</dbReference>
<dbReference type="EMBL" id="JAESIY010000002">
    <property type="protein sequence ID" value="MBL3655174.1"/>
    <property type="molecule type" value="Genomic_DNA"/>
</dbReference>
<evidence type="ECO:0000259" key="2">
    <source>
        <dbReference type="Pfam" id="PF00248"/>
    </source>
</evidence>
<sequence length="320" mass="35461">MEKRRLGNTDLYTAPVVFGGNVFGWTLNEKESFEMLDEILNSGFNTIDTADVYSRWADGNDGGESETIIGNWLKARGNRDQVNIITKVGADMGQGHKDLTEAYILKAADASLKRLQVDHIDLYLTHWDDDKTPVEETLGAYEKLVKAGKVRYIGASNLSPERLTASLEASKKNGLPRYEVFQPEYNLYDREGFENGVAKICKEEGLGVITYFSLASGFLSGKYRSKEDFEGKARAMFTEKYLNERGSSILEALDDVAAKHNASQAGVSLAWLLNKPSVTAPIASATKSKHLQGFIEAAELNLSDEDMKQLDEASNYNQMA</sequence>
<dbReference type="PANTHER" id="PTHR43364">
    <property type="entry name" value="NADH-SPECIFIC METHYLGLYOXAL REDUCTASE-RELATED"/>
    <property type="match status" value="1"/>
</dbReference>
<dbReference type="InterPro" id="IPR036812">
    <property type="entry name" value="NAD(P)_OxRdtase_dom_sf"/>
</dbReference>
<evidence type="ECO:0000256" key="1">
    <source>
        <dbReference type="ARBA" id="ARBA00023002"/>
    </source>
</evidence>
<protein>
    <submittedName>
        <fullName evidence="3">Aldo/keto reductase</fullName>
    </submittedName>
</protein>
<reference evidence="3" key="1">
    <citation type="submission" date="2021-01" db="EMBL/GenBank/DDBJ databases">
        <title>Fulvivirga kasyanovii gen. nov., sp nov., a novel member of the phylum Bacteroidetes isolated from seawater in a mussel farm.</title>
        <authorList>
            <person name="Zhao L.-H."/>
            <person name="Wang Z.-J."/>
        </authorList>
    </citation>
    <scope>NUCLEOTIDE SEQUENCE</scope>
    <source>
        <strain evidence="3">2943</strain>
    </source>
</reference>
<keyword evidence="1" id="KW-0560">Oxidoreductase</keyword>
<dbReference type="SUPFAM" id="SSF51430">
    <property type="entry name" value="NAD(P)-linked oxidoreductase"/>
    <property type="match status" value="1"/>
</dbReference>
<name>A0A937F6J0_9BACT</name>
<dbReference type="AlphaFoldDB" id="A0A937F6J0"/>
<dbReference type="Gene3D" id="3.20.20.100">
    <property type="entry name" value="NADP-dependent oxidoreductase domain"/>
    <property type="match status" value="1"/>
</dbReference>